<dbReference type="GO" id="GO:0003677">
    <property type="term" value="F:DNA binding"/>
    <property type="evidence" value="ECO:0007669"/>
    <property type="project" value="UniProtKB-KW"/>
</dbReference>
<dbReference type="AlphaFoldDB" id="A0A0P6XUI3"/>
<dbReference type="Proteomes" id="UP000050417">
    <property type="component" value="Unassembled WGS sequence"/>
</dbReference>
<evidence type="ECO:0000259" key="2">
    <source>
        <dbReference type="PROSITE" id="PS50943"/>
    </source>
</evidence>
<dbReference type="SUPFAM" id="SSF51182">
    <property type="entry name" value="RmlC-like cupins"/>
    <property type="match status" value="1"/>
</dbReference>
<dbReference type="SMART" id="SM00530">
    <property type="entry name" value="HTH_XRE"/>
    <property type="match status" value="1"/>
</dbReference>
<dbReference type="STRING" id="1134406.ADN00_10115"/>
<dbReference type="Pfam" id="PF01381">
    <property type="entry name" value="HTH_3"/>
    <property type="match status" value="1"/>
</dbReference>
<evidence type="ECO:0000256" key="1">
    <source>
        <dbReference type="ARBA" id="ARBA00023125"/>
    </source>
</evidence>
<dbReference type="InterPro" id="IPR013096">
    <property type="entry name" value="Cupin_2"/>
</dbReference>
<proteinExistence type="predicted"/>
<dbReference type="Gene3D" id="1.10.260.40">
    <property type="entry name" value="lambda repressor-like DNA-binding domains"/>
    <property type="match status" value="1"/>
</dbReference>
<dbReference type="InterPro" id="IPR010982">
    <property type="entry name" value="Lambda_DNA-bd_dom_sf"/>
</dbReference>
<dbReference type="CDD" id="cd02209">
    <property type="entry name" value="cupin_XRE_C"/>
    <property type="match status" value="1"/>
</dbReference>
<dbReference type="PANTHER" id="PTHR46797:SF2">
    <property type="entry name" value="TRANSCRIPTIONAL REGULATOR"/>
    <property type="match status" value="1"/>
</dbReference>
<dbReference type="GO" id="GO:0003700">
    <property type="term" value="F:DNA-binding transcription factor activity"/>
    <property type="evidence" value="ECO:0007669"/>
    <property type="project" value="TreeGrafter"/>
</dbReference>
<sequence>MQVMQSSVTSHEPAEINVGRRLQELRALRGLSIRSLAEISGLNFNTLSLIENEKSSPNVLTLQQLASALQVPITAFFEVSFLPKDFVFQKAGQRPRTSFPHGELEDMGGGLALGEATPLLMTSKPKTNSGADTIVHTGQEFVYCLEGSLVYWVGQQEYHLEPGDSLIFQAHIPHRWENRSNEINRCILVVCPSDQEDRSVGQHLMNEE</sequence>
<dbReference type="SUPFAM" id="SSF47413">
    <property type="entry name" value="lambda repressor-like DNA-binding domains"/>
    <property type="match status" value="1"/>
</dbReference>
<dbReference type="InterPro" id="IPR050807">
    <property type="entry name" value="TransReg_Diox_bact_type"/>
</dbReference>
<dbReference type="GO" id="GO:0005829">
    <property type="term" value="C:cytosol"/>
    <property type="evidence" value="ECO:0007669"/>
    <property type="project" value="TreeGrafter"/>
</dbReference>
<gene>
    <name evidence="3" type="ORF">ADN00_10115</name>
</gene>
<dbReference type="EMBL" id="LGCL01000024">
    <property type="protein sequence ID" value="KPL77067.1"/>
    <property type="molecule type" value="Genomic_DNA"/>
</dbReference>
<evidence type="ECO:0000313" key="4">
    <source>
        <dbReference type="Proteomes" id="UP000050417"/>
    </source>
</evidence>
<feature type="domain" description="HTH cro/C1-type" evidence="2">
    <location>
        <begin position="22"/>
        <end position="76"/>
    </location>
</feature>
<dbReference type="CDD" id="cd00093">
    <property type="entry name" value="HTH_XRE"/>
    <property type="match status" value="1"/>
</dbReference>
<protein>
    <recommendedName>
        <fullName evidence="2">HTH cro/C1-type domain-containing protein</fullName>
    </recommendedName>
</protein>
<keyword evidence="4" id="KW-1185">Reference proteome</keyword>
<accession>A0A0P6XUI3</accession>
<dbReference type="Pfam" id="PF07883">
    <property type="entry name" value="Cupin_2"/>
    <property type="match status" value="1"/>
</dbReference>
<dbReference type="PROSITE" id="PS50943">
    <property type="entry name" value="HTH_CROC1"/>
    <property type="match status" value="1"/>
</dbReference>
<name>A0A0P6XUI3_9CHLR</name>
<evidence type="ECO:0000313" key="3">
    <source>
        <dbReference type="EMBL" id="KPL77067.1"/>
    </source>
</evidence>
<dbReference type="InterPro" id="IPR014710">
    <property type="entry name" value="RmlC-like_jellyroll"/>
</dbReference>
<dbReference type="InterPro" id="IPR011051">
    <property type="entry name" value="RmlC_Cupin_sf"/>
</dbReference>
<keyword evidence="1" id="KW-0238">DNA-binding</keyword>
<dbReference type="InterPro" id="IPR001387">
    <property type="entry name" value="Cro/C1-type_HTH"/>
</dbReference>
<dbReference type="Gene3D" id="2.60.120.10">
    <property type="entry name" value="Jelly Rolls"/>
    <property type="match status" value="1"/>
</dbReference>
<dbReference type="PANTHER" id="PTHR46797">
    <property type="entry name" value="HTH-TYPE TRANSCRIPTIONAL REGULATOR"/>
    <property type="match status" value="1"/>
</dbReference>
<dbReference type="PATRIC" id="fig|1134406.4.peg.2486"/>
<comment type="caution">
    <text evidence="3">The sequence shown here is derived from an EMBL/GenBank/DDBJ whole genome shotgun (WGS) entry which is preliminary data.</text>
</comment>
<organism evidence="3 4">
    <name type="scientific">Ornatilinea apprima</name>
    <dbReference type="NCBI Taxonomy" id="1134406"/>
    <lineage>
        <taxon>Bacteria</taxon>
        <taxon>Bacillati</taxon>
        <taxon>Chloroflexota</taxon>
        <taxon>Anaerolineae</taxon>
        <taxon>Anaerolineales</taxon>
        <taxon>Anaerolineaceae</taxon>
        <taxon>Ornatilinea</taxon>
    </lineage>
</organism>
<reference evidence="3 4" key="1">
    <citation type="submission" date="2015-07" db="EMBL/GenBank/DDBJ databases">
        <title>Genome sequence of Ornatilinea apprima DSM 23815.</title>
        <authorList>
            <person name="Hemp J."/>
            <person name="Ward L.M."/>
            <person name="Pace L.A."/>
            <person name="Fischer W.W."/>
        </authorList>
    </citation>
    <scope>NUCLEOTIDE SEQUENCE [LARGE SCALE GENOMIC DNA]</scope>
    <source>
        <strain evidence="3 4">P3M-1</strain>
    </source>
</reference>